<evidence type="ECO:0000313" key="3">
    <source>
        <dbReference type="Proteomes" id="UP000828390"/>
    </source>
</evidence>
<organism evidence="2 3">
    <name type="scientific">Dreissena polymorpha</name>
    <name type="common">Zebra mussel</name>
    <name type="synonym">Mytilus polymorpha</name>
    <dbReference type="NCBI Taxonomy" id="45954"/>
    <lineage>
        <taxon>Eukaryota</taxon>
        <taxon>Metazoa</taxon>
        <taxon>Spiralia</taxon>
        <taxon>Lophotrochozoa</taxon>
        <taxon>Mollusca</taxon>
        <taxon>Bivalvia</taxon>
        <taxon>Autobranchia</taxon>
        <taxon>Heteroconchia</taxon>
        <taxon>Euheterodonta</taxon>
        <taxon>Imparidentia</taxon>
        <taxon>Neoheterodontei</taxon>
        <taxon>Myida</taxon>
        <taxon>Dreissenoidea</taxon>
        <taxon>Dreissenidae</taxon>
        <taxon>Dreissena</taxon>
    </lineage>
</organism>
<comment type="caution">
    <text evidence="2">The sequence shown here is derived from an EMBL/GenBank/DDBJ whole genome shotgun (WGS) entry which is preliminary data.</text>
</comment>
<dbReference type="EMBL" id="JAIWYP010000010">
    <property type="protein sequence ID" value="KAH3750755.1"/>
    <property type="molecule type" value="Genomic_DNA"/>
</dbReference>
<proteinExistence type="predicted"/>
<sequence length="180" mass="19399">MKIHQGKSGCRLEGKPKHRAGVPGETREIANLVANHSTGGLSAPVFAVTDDNSEAEVTQSLVELFGEQGTIQSMTPTEQGDGSAEESPLHPSPEELAFPDSWCTPPAAGRKKDKTVPSRERTQPTSEERRSKIAWPAMNNSGWSSFDEDLDQVLQTALTGSVDRKLKALPSITYALASNK</sequence>
<feature type="region of interest" description="Disordered" evidence="1">
    <location>
        <begin position="67"/>
        <end position="136"/>
    </location>
</feature>
<reference evidence="2" key="1">
    <citation type="journal article" date="2019" name="bioRxiv">
        <title>The Genome of the Zebra Mussel, Dreissena polymorpha: A Resource for Invasive Species Research.</title>
        <authorList>
            <person name="McCartney M.A."/>
            <person name="Auch B."/>
            <person name="Kono T."/>
            <person name="Mallez S."/>
            <person name="Zhang Y."/>
            <person name="Obille A."/>
            <person name="Becker A."/>
            <person name="Abrahante J.E."/>
            <person name="Garbe J."/>
            <person name="Badalamenti J.P."/>
            <person name="Herman A."/>
            <person name="Mangelson H."/>
            <person name="Liachko I."/>
            <person name="Sullivan S."/>
            <person name="Sone E.D."/>
            <person name="Koren S."/>
            <person name="Silverstein K.A.T."/>
            <person name="Beckman K.B."/>
            <person name="Gohl D.M."/>
        </authorList>
    </citation>
    <scope>NUCLEOTIDE SEQUENCE</scope>
    <source>
        <strain evidence="2">Duluth1</strain>
        <tissue evidence="2">Whole animal</tissue>
    </source>
</reference>
<feature type="region of interest" description="Disordered" evidence="1">
    <location>
        <begin position="1"/>
        <end position="24"/>
    </location>
</feature>
<evidence type="ECO:0000256" key="1">
    <source>
        <dbReference type="SAM" id="MobiDB-lite"/>
    </source>
</evidence>
<accession>A0A9D4DLW8</accession>
<reference evidence="2" key="2">
    <citation type="submission" date="2020-11" db="EMBL/GenBank/DDBJ databases">
        <authorList>
            <person name="McCartney M.A."/>
            <person name="Auch B."/>
            <person name="Kono T."/>
            <person name="Mallez S."/>
            <person name="Becker A."/>
            <person name="Gohl D.M."/>
            <person name="Silverstein K.A.T."/>
            <person name="Koren S."/>
            <person name="Bechman K.B."/>
            <person name="Herman A."/>
            <person name="Abrahante J.E."/>
            <person name="Garbe J."/>
        </authorList>
    </citation>
    <scope>NUCLEOTIDE SEQUENCE</scope>
    <source>
        <strain evidence="2">Duluth1</strain>
        <tissue evidence="2">Whole animal</tissue>
    </source>
</reference>
<name>A0A9D4DLW8_DREPO</name>
<evidence type="ECO:0000313" key="2">
    <source>
        <dbReference type="EMBL" id="KAH3750755.1"/>
    </source>
</evidence>
<keyword evidence="3" id="KW-1185">Reference proteome</keyword>
<dbReference type="AlphaFoldDB" id="A0A9D4DLW8"/>
<feature type="compositionally biased region" description="Basic and acidic residues" evidence="1">
    <location>
        <begin position="114"/>
        <end position="131"/>
    </location>
</feature>
<protein>
    <submittedName>
        <fullName evidence="2">Uncharacterized protein</fullName>
    </submittedName>
</protein>
<feature type="compositionally biased region" description="Polar residues" evidence="1">
    <location>
        <begin position="69"/>
        <end position="80"/>
    </location>
</feature>
<gene>
    <name evidence="2" type="ORF">DPMN_185286</name>
</gene>
<dbReference type="Proteomes" id="UP000828390">
    <property type="component" value="Unassembled WGS sequence"/>
</dbReference>